<evidence type="ECO:0008006" key="3">
    <source>
        <dbReference type="Google" id="ProtNLM"/>
    </source>
</evidence>
<sequence>MSATLTSLSPELLVHILGLLSSPKDLYSAIAASSRLYRIFIAEPRVRLLGQRTTA</sequence>
<protein>
    <recommendedName>
        <fullName evidence="3">F-box domain-containing protein</fullName>
    </recommendedName>
</protein>
<evidence type="ECO:0000313" key="1">
    <source>
        <dbReference type="EMBL" id="OJJ02155.1"/>
    </source>
</evidence>
<proteinExistence type="predicted"/>
<dbReference type="OrthoDB" id="5304511at2759"/>
<dbReference type="SUPFAM" id="SSF81383">
    <property type="entry name" value="F-box domain"/>
    <property type="match status" value="1"/>
</dbReference>
<dbReference type="InterPro" id="IPR036047">
    <property type="entry name" value="F-box-like_dom_sf"/>
</dbReference>
<accession>A0A1L9PL42</accession>
<gene>
    <name evidence="1" type="ORF">ASPVEDRAFT_41631</name>
</gene>
<dbReference type="GeneID" id="63727904"/>
<dbReference type="RefSeq" id="XP_040667917.1">
    <property type="nucleotide sequence ID" value="XM_040812393.1"/>
</dbReference>
<dbReference type="CDD" id="cd09917">
    <property type="entry name" value="F-box_SF"/>
    <property type="match status" value="1"/>
</dbReference>
<dbReference type="Proteomes" id="UP000184073">
    <property type="component" value="Unassembled WGS sequence"/>
</dbReference>
<organism evidence="1 2">
    <name type="scientific">Aspergillus versicolor CBS 583.65</name>
    <dbReference type="NCBI Taxonomy" id="1036611"/>
    <lineage>
        <taxon>Eukaryota</taxon>
        <taxon>Fungi</taxon>
        <taxon>Dikarya</taxon>
        <taxon>Ascomycota</taxon>
        <taxon>Pezizomycotina</taxon>
        <taxon>Eurotiomycetes</taxon>
        <taxon>Eurotiomycetidae</taxon>
        <taxon>Eurotiales</taxon>
        <taxon>Aspergillaceae</taxon>
        <taxon>Aspergillus</taxon>
        <taxon>Aspergillus subgen. Nidulantes</taxon>
    </lineage>
</organism>
<dbReference type="VEuPathDB" id="FungiDB:ASPVEDRAFT_41631"/>
<keyword evidence="2" id="KW-1185">Reference proteome</keyword>
<reference evidence="2" key="1">
    <citation type="journal article" date="2017" name="Genome Biol.">
        <title>Comparative genomics reveals high biological diversity and specific adaptations in the industrially and medically important fungal genus Aspergillus.</title>
        <authorList>
            <person name="de Vries R.P."/>
            <person name="Riley R."/>
            <person name="Wiebenga A."/>
            <person name="Aguilar-Osorio G."/>
            <person name="Amillis S."/>
            <person name="Uchima C.A."/>
            <person name="Anderluh G."/>
            <person name="Asadollahi M."/>
            <person name="Askin M."/>
            <person name="Barry K."/>
            <person name="Battaglia E."/>
            <person name="Bayram O."/>
            <person name="Benocci T."/>
            <person name="Braus-Stromeyer S.A."/>
            <person name="Caldana C."/>
            <person name="Canovas D."/>
            <person name="Cerqueira G.C."/>
            <person name="Chen F."/>
            <person name="Chen W."/>
            <person name="Choi C."/>
            <person name="Clum A."/>
            <person name="Dos Santos R.A."/>
            <person name="Damasio A.R."/>
            <person name="Diallinas G."/>
            <person name="Emri T."/>
            <person name="Fekete E."/>
            <person name="Flipphi M."/>
            <person name="Freyberg S."/>
            <person name="Gallo A."/>
            <person name="Gournas C."/>
            <person name="Habgood R."/>
            <person name="Hainaut M."/>
            <person name="Harispe M.L."/>
            <person name="Henrissat B."/>
            <person name="Hilden K.S."/>
            <person name="Hope R."/>
            <person name="Hossain A."/>
            <person name="Karabika E."/>
            <person name="Karaffa L."/>
            <person name="Karanyi Z."/>
            <person name="Krasevec N."/>
            <person name="Kuo A."/>
            <person name="Kusch H."/>
            <person name="LaButti K."/>
            <person name="Lagendijk E.L."/>
            <person name="Lapidus A."/>
            <person name="Levasseur A."/>
            <person name="Lindquist E."/>
            <person name="Lipzen A."/>
            <person name="Logrieco A.F."/>
            <person name="MacCabe A."/>
            <person name="Maekelae M.R."/>
            <person name="Malavazi I."/>
            <person name="Melin P."/>
            <person name="Meyer V."/>
            <person name="Mielnichuk N."/>
            <person name="Miskei M."/>
            <person name="Molnar A.P."/>
            <person name="Mule G."/>
            <person name="Ngan C.Y."/>
            <person name="Orejas M."/>
            <person name="Orosz E."/>
            <person name="Ouedraogo J.P."/>
            <person name="Overkamp K.M."/>
            <person name="Park H.-S."/>
            <person name="Perrone G."/>
            <person name="Piumi F."/>
            <person name="Punt P.J."/>
            <person name="Ram A.F."/>
            <person name="Ramon A."/>
            <person name="Rauscher S."/>
            <person name="Record E."/>
            <person name="Riano-Pachon D.M."/>
            <person name="Robert V."/>
            <person name="Roehrig J."/>
            <person name="Ruller R."/>
            <person name="Salamov A."/>
            <person name="Salih N.S."/>
            <person name="Samson R.A."/>
            <person name="Sandor E."/>
            <person name="Sanguinetti M."/>
            <person name="Schuetze T."/>
            <person name="Sepcic K."/>
            <person name="Shelest E."/>
            <person name="Sherlock G."/>
            <person name="Sophianopoulou V."/>
            <person name="Squina F.M."/>
            <person name="Sun H."/>
            <person name="Susca A."/>
            <person name="Todd R.B."/>
            <person name="Tsang A."/>
            <person name="Unkles S.E."/>
            <person name="van de Wiele N."/>
            <person name="van Rossen-Uffink D."/>
            <person name="Oliveira J.V."/>
            <person name="Vesth T.C."/>
            <person name="Visser J."/>
            <person name="Yu J.-H."/>
            <person name="Zhou M."/>
            <person name="Andersen M.R."/>
            <person name="Archer D.B."/>
            <person name="Baker S.E."/>
            <person name="Benoit I."/>
            <person name="Brakhage A.A."/>
            <person name="Braus G.H."/>
            <person name="Fischer R."/>
            <person name="Frisvad J.C."/>
            <person name="Goldman G.H."/>
            <person name="Houbraken J."/>
            <person name="Oakley B."/>
            <person name="Pocsi I."/>
            <person name="Scazzocchio C."/>
            <person name="Seiboth B."/>
            <person name="vanKuyk P.A."/>
            <person name="Wortman J."/>
            <person name="Dyer P.S."/>
            <person name="Grigoriev I.V."/>
        </authorList>
    </citation>
    <scope>NUCLEOTIDE SEQUENCE [LARGE SCALE GENOMIC DNA]</scope>
    <source>
        <strain evidence="2">CBS 583.65</strain>
    </source>
</reference>
<dbReference type="AlphaFoldDB" id="A0A1L9PL42"/>
<evidence type="ECO:0000313" key="2">
    <source>
        <dbReference type="Proteomes" id="UP000184073"/>
    </source>
</evidence>
<dbReference type="EMBL" id="KV878129">
    <property type="protein sequence ID" value="OJJ02155.1"/>
    <property type="molecule type" value="Genomic_DNA"/>
</dbReference>
<name>A0A1L9PL42_ASPVE</name>